<dbReference type="GO" id="GO:0003677">
    <property type="term" value="F:DNA binding"/>
    <property type="evidence" value="ECO:0007669"/>
    <property type="project" value="UniProtKB-KW"/>
</dbReference>
<evidence type="ECO:0000313" key="6">
    <source>
        <dbReference type="Proteomes" id="UP000886857"/>
    </source>
</evidence>
<keyword evidence="3" id="KW-0804">Transcription</keyword>
<evidence type="ECO:0000256" key="1">
    <source>
        <dbReference type="ARBA" id="ARBA00023015"/>
    </source>
</evidence>
<feature type="domain" description="HTH arsR-type" evidence="4">
    <location>
        <begin position="1"/>
        <end position="99"/>
    </location>
</feature>
<evidence type="ECO:0000256" key="2">
    <source>
        <dbReference type="ARBA" id="ARBA00023125"/>
    </source>
</evidence>
<dbReference type="InterPro" id="IPR011991">
    <property type="entry name" value="ArsR-like_HTH"/>
</dbReference>
<reference evidence="5" key="1">
    <citation type="submission" date="2020-10" db="EMBL/GenBank/DDBJ databases">
        <authorList>
            <person name="Gilroy R."/>
        </authorList>
    </citation>
    <scope>NUCLEOTIDE SEQUENCE</scope>
    <source>
        <strain evidence="5">10406</strain>
    </source>
</reference>
<comment type="caution">
    <text evidence="5">The sequence shown here is derived from an EMBL/GenBank/DDBJ whole genome shotgun (WGS) entry which is preliminary data.</text>
</comment>
<dbReference type="Pfam" id="PF01022">
    <property type="entry name" value="HTH_5"/>
    <property type="match status" value="1"/>
</dbReference>
<dbReference type="InterPro" id="IPR001845">
    <property type="entry name" value="HTH_ArsR_DNA-bd_dom"/>
</dbReference>
<dbReference type="SUPFAM" id="SSF46785">
    <property type="entry name" value="Winged helix' DNA-binding domain"/>
    <property type="match status" value="1"/>
</dbReference>
<dbReference type="PRINTS" id="PR00778">
    <property type="entry name" value="HTHARSR"/>
</dbReference>
<dbReference type="SMART" id="SM00418">
    <property type="entry name" value="HTH_ARSR"/>
    <property type="match status" value="1"/>
</dbReference>
<dbReference type="InterPro" id="IPR036390">
    <property type="entry name" value="WH_DNA-bd_sf"/>
</dbReference>
<dbReference type="PROSITE" id="PS00846">
    <property type="entry name" value="HTH_ARSR_1"/>
    <property type="match status" value="1"/>
</dbReference>
<dbReference type="PANTHER" id="PTHR33154">
    <property type="entry name" value="TRANSCRIPTIONAL REGULATOR, ARSR FAMILY"/>
    <property type="match status" value="1"/>
</dbReference>
<organism evidence="5 6">
    <name type="scientific">Candidatus Limadaptatus stercoripullorum</name>
    <dbReference type="NCBI Taxonomy" id="2840846"/>
    <lineage>
        <taxon>Bacteria</taxon>
        <taxon>Bacillati</taxon>
        <taxon>Bacillota</taxon>
        <taxon>Clostridia</taxon>
        <taxon>Eubacteriales</taxon>
        <taxon>Candidatus Limadaptatus</taxon>
    </lineage>
</organism>
<accession>A0A9D1N8U0</accession>
<dbReference type="EMBL" id="DVOE01000027">
    <property type="protein sequence ID" value="HIU98603.1"/>
    <property type="molecule type" value="Genomic_DNA"/>
</dbReference>
<reference evidence="5" key="2">
    <citation type="journal article" date="2021" name="PeerJ">
        <title>Extensive microbial diversity within the chicken gut microbiome revealed by metagenomics and culture.</title>
        <authorList>
            <person name="Gilroy R."/>
            <person name="Ravi A."/>
            <person name="Getino M."/>
            <person name="Pursley I."/>
            <person name="Horton D.L."/>
            <person name="Alikhan N.F."/>
            <person name="Baker D."/>
            <person name="Gharbi K."/>
            <person name="Hall N."/>
            <person name="Watson M."/>
            <person name="Adriaenssens E.M."/>
            <person name="Foster-Nyarko E."/>
            <person name="Jarju S."/>
            <person name="Secka A."/>
            <person name="Antonio M."/>
            <person name="Oren A."/>
            <person name="Chaudhuri R.R."/>
            <person name="La Ragione R."/>
            <person name="Hildebrand F."/>
            <person name="Pallen M.J."/>
        </authorList>
    </citation>
    <scope>NUCLEOTIDE SEQUENCE</scope>
    <source>
        <strain evidence="5">10406</strain>
    </source>
</reference>
<keyword evidence="2" id="KW-0238">DNA-binding</keyword>
<dbReference type="Gene3D" id="1.10.10.10">
    <property type="entry name" value="Winged helix-like DNA-binding domain superfamily/Winged helix DNA-binding domain"/>
    <property type="match status" value="1"/>
</dbReference>
<evidence type="ECO:0000259" key="4">
    <source>
        <dbReference type="PROSITE" id="PS50987"/>
    </source>
</evidence>
<keyword evidence="1" id="KW-0805">Transcription regulation</keyword>
<dbReference type="AlphaFoldDB" id="A0A9D1N8U0"/>
<dbReference type="PROSITE" id="PS50987">
    <property type="entry name" value="HTH_ARSR_2"/>
    <property type="match status" value="1"/>
</dbReference>
<dbReference type="PANTHER" id="PTHR33154:SF18">
    <property type="entry name" value="ARSENICAL RESISTANCE OPERON REPRESSOR"/>
    <property type="match status" value="1"/>
</dbReference>
<protein>
    <submittedName>
        <fullName evidence="5">Winged helix-turn-helix transcriptional regulator</fullName>
    </submittedName>
</protein>
<dbReference type="InterPro" id="IPR036388">
    <property type="entry name" value="WH-like_DNA-bd_sf"/>
</dbReference>
<evidence type="ECO:0000256" key="3">
    <source>
        <dbReference type="ARBA" id="ARBA00023163"/>
    </source>
</evidence>
<sequence>MEEKKFISICKALGDNNRMKIVKMLKKGSLCANDILKHLDCSQPTLSYHMKLLVESGIVRSRKQGLWTFYTVDRRVADNFAAHIVNVCTPAEELAKDADPAK</sequence>
<dbReference type="InterPro" id="IPR018334">
    <property type="entry name" value="ArsR_HTH"/>
</dbReference>
<dbReference type="CDD" id="cd00090">
    <property type="entry name" value="HTH_ARSR"/>
    <property type="match status" value="1"/>
</dbReference>
<dbReference type="NCBIfam" id="NF033788">
    <property type="entry name" value="HTH_metalloreg"/>
    <property type="match status" value="1"/>
</dbReference>
<gene>
    <name evidence="5" type="ORF">IAC73_02020</name>
</gene>
<dbReference type="Proteomes" id="UP000886857">
    <property type="component" value="Unassembled WGS sequence"/>
</dbReference>
<dbReference type="GO" id="GO:0003700">
    <property type="term" value="F:DNA-binding transcription factor activity"/>
    <property type="evidence" value="ECO:0007669"/>
    <property type="project" value="InterPro"/>
</dbReference>
<dbReference type="InterPro" id="IPR051081">
    <property type="entry name" value="HTH_MetalResp_TranReg"/>
</dbReference>
<proteinExistence type="predicted"/>
<evidence type="ECO:0000313" key="5">
    <source>
        <dbReference type="EMBL" id="HIU98603.1"/>
    </source>
</evidence>
<name>A0A9D1N8U0_9FIRM</name>